<dbReference type="Pfam" id="PF00589">
    <property type="entry name" value="Phage_integrase"/>
    <property type="match status" value="1"/>
</dbReference>
<sequence>MLTHSTGDETMTATLNFTKTALEALPLPAAGARVEYQDSKTPGLRLRVTSSGVKTFCIFKRTKCGQPERITLGRFPELTVELARKEAAKVLATIASGANPAETKRALRAEHTFGDLFQQYMERHARPRKATANEDEQRYTQYLLKPLGSKRLSQVTRQQIATIHSDITRDGHPAVANRVLALVSSIFGRGVEWGITQVNPALGIRRNPEKSRDRFLQTDELPRFFAALEEETNPMLRDFFLVALLTGARRANVLAMRWDEVSLSEGVWRVPNTKNNTPQNVPLTGEVLRILKERKANSTASEAEFVFPGTGKTGHLVEPRKGWERVLERAGLQNLRIHDLRRTLGSWQAKTGASLTVIGKSLNHKSHLTTTIYARLDMDPVRDSVEKATEAMLQAGKKAAK</sequence>
<dbReference type="PANTHER" id="PTHR30629">
    <property type="entry name" value="PROPHAGE INTEGRASE"/>
    <property type="match status" value="1"/>
</dbReference>
<dbReference type="InterPro" id="IPR002104">
    <property type="entry name" value="Integrase_catalytic"/>
</dbReference>
<dbReference type="InterPro" id="IPR050808">
    <property type="entry name" value="Phage_Integrase"/>
</dbReference>
<keyword evidence="7" id="KW-1185">Reference proteome</keyword>
<accession>A0ABQ6F8X6</accession>
<dbReference type="InterPro" id="IPR013762">
    <property type="entry name" value="Integrase-like_cat_sf"/>
</dbReference>
<reference evidence="7" key="1">
    <citation type="journal article" date="2019" name="Int. J. Syst. Evol. Microbiol.">
        <title>The Global Catalogue of Microorganisms (GCM) 10K type strain sequencing project: providing services to taxonomists for standard genome sequencing and annotation.</title>
        <authorList>
            <consortium name="The Broad Institute Genomics Platform"/>
            <consortium name="The Broad Institute Genome Sequencing Center for Infectious Disease"/>
            <person name="Wu L."/>
            <person name="Ma J."/>
        </authorList>
    </citation>
    <scope>NUCLEOTIDE SEQUENCE [LARGE SCALE GENOMIC DNA]</scope>
    <source>
        <strain evidence="7">NBRC 102407</strain>
    </source>
</reference>
<evidence type="ECO:0000256" key="4">
    <source>
        <dbReference type="ARBA" id="ARBA00023172"/>
    </source>
</evidence>
<gene>
    <name evidence="6" type="ORF">GCM10007933_08080</name>
</gene>
<dbReference type="Gene3D" id="1.10.443.10">
    <property type="entry name" value="Intergrase catalytic core"/>
    <property type="match status" value="1"/>
</dbReference>
<feature type="domain" description="Tyr recombinase" evidence="5">
    <location>
        <begin position="211"/>
        <end position="386"/>
    </location>
</feature>
<evidence type="ECO:0000313" key="7">
    <source>
        <dbReference type="Proteomes" id="UP001157167"/>
    </source>
</evidence>
<dbReference type="InterPro" id="IPR010998">
    <property type="entry name" value="Integrase_recombinase_N"/>
</dbReference>
<evidence type="ECO:0000256" key="2">
    <source>
        <dbReference type="ARBA" id="ARBA00022908"/>
    </source>
</evidence>
<dbReference type="Pfam" id="PF13356">
    <property type="entry name" value="Arm-DNA-bind_3"/>
    <property type="match status" value="1"/>
</dbReference>
<evidence type="ECO:0000259" key="5">
    <source>
        <dbReference type="PROSITE" id="PS51898"/>
    </source>
</evidence>
<comment type="similarity">
    <text evidence="1">Belongs to the 'phage' integrase family.</text>
</comment>
<dbReference type="EMBL" id="BSPX01000007">
    <property type="protein sequence ID" value="GLT21356.1"/>
    <property type="molecule type" value="Genomic_DNA"/>
</dbReference>
<dbReference type="PANTHER" id="PTHR30629:SF2">
    <property type="entry name" value="PROPHAGE INTEGRASE INTS-RELATED"/>
    <property type="match status" value="1"/>
</dbReference>
<dbReference type="InterPro" id="IPR038488">
    <property type="entry name" value="Integrase_DNA-bd_sf"/>
</dbReference>
<dbReference type="Gene3D" id="1.10.150.130">
    <property type="match status" value="1"/>
</dbReference>
<dbReference type="PROSITE" id="PS51898">
    <property type="entry name" value="TYR_RECOMBINASE"/>
    <property type="match status" value="1"/>
</dbReference>
<name>A0ABQ6F8X6_9RHOO</name>
<comment type="caution">
    <text evidence="6">The sequence shown here is derived from an EMBL/GenBank/DDBJ whole genome shotgun (WGS) entry which is preliminary data.</text>
</comment>
<keyword evidence="2" id="KW-0229">DNA integration</keyword>
<dbReference type="InterPro" id="IPR053876">
    <property type="entry name" value="Phage_int_M"/>
</dbReference>
<evidence type="ECO:0000256" key="1">
    <source>
        <dbReference type="ARBA" id="ARBA00008857"/>
    </source>
</evidence>
<organism evidence="6 7">
    <name type="scientific">Zoogloea oryzae</name>
    <dbReference type="NCBI Taxonomy" id="310767"/>
    <lineage>
        <taxon>Bacteria</taxon>
        <taxon>Pseudomonadati</taxon>
        <taxon>Pseudomonadota</taxon>
        <taxon>Betaproteobacteria</taxon>
        <taxon>Rhodocyclales</taxon>
        <taxon>Zoogloeaceae</taxon>
        <taxon>Zoogloea</taxon>
    </lineage>
</organism>
<dbReference type="Proteomes" id="UP001157167">
    <property type="component" value="Unassembled WGS sequence"/>
</dbReference>
<keyword evidence="3" id="KW-0238">DNA-binding</keyword>
<dbReference type="Pfam" id="PF22022">
    <property type="entry name" value="Phage_int_M"/>
    <property type="match status" value="1"/>
</dbReference>
<keyword evidence="4" id="KW-0233">DNA recombination</keyword>
<dbReference type="InterPro" id="IPR011010">
    <property type="entry name" value="DNA_brk_join_enz"/>
</dbReference>
<dbReference type="InterPro" id="IPR025166">
    <property type="entry name" value="Integrase_DNA_bind_dom"/>
</dbReference>
<protein>
    <submittedName>
        <fullName evidence="6">Integrase</fullName>
    </submittedName>
</protein>
<evidence type="ECO:0000256" key="3">
    <source>
        <dbReference type="ARBA" id="ARBA00023125"/>
    </source>
</evidence>
<evidence type="ECO:0000313" key="6">
    <source>
        <dbReference type="EMBL" id="GLT21356.1"/>
    </source>
</evidence>
<dbReference type="SUPFAM" id="SSF56349">
    <property type="entry name" value="DNA breaking-rejoining enzymes"/>
    <property type="match status" value="1"/>
</dbReference>
<dbReference type="Gene3D" id="3.30.160.390">
    <property type="entry name" value="Integrase, DNA-binding domain"/>
    <property type="match status" value="1"/>
</dbReference>
<proteinExistence type="inferred from homology"/>
<dbReference type="CDD" id="cd00796">
    <property type="entry name" value="INT_Rci_Hp1_C"/>
    <property type="match status" value="1"/>
</dbReference>